<feature type="signal peptide" evidence="1">
    <location>
        <begin position="1"/>
        <end position="17"/>
    </location>
</feature>
<sequence>MVVIFVIAASWFSRGGGGDGGRGERYGRGTTLQEAPINKCDVIIKQEQFKSFNNLKTKFSTSVPKYTSGQTNCSMKCLNQMWSQFQVMPETNVFQKFSTSVPKYTSGHTKFSTSVSKYTASRTHGNKRPHVIRDLPIGFAQDYKCLRFTSLDPATARFKKAFYYDQRLFVEGITTTSQGRFYLLLVRNPALLHVVGAMSTAPNVDHCPSNVDHCHWNYLGIPSSVLFASRWDNSGDGIDDKDKVSSRAIFISILIIVVCKVLIFSSDESFSMC</sequence>
<feature type="chain" id="PRO_5026911064" evidence="1">
    <location>
        <begin position="18"/>
        <end position="273"/>
    </location>
</feature>
<evidence type="ECO:0000256" key="1">
    <source>
        <dbReference type="SAM" id="SignalP"/>
    </source>
</evidence>
<evidence type="ECO:0000313" key="2">
    <source>
        <dbReference type="EMBL" id="VFU38995.1"/>
    </source>
</evidence>
<reference evidence="2" key="1">
    <citation type="submission" date="2019-03" db="EMBL/GenBank/DDBJ databases">
        <authorList>
            <person name="Mank J."/>
            <person name="Almeida P."/>
        </authorList>
    </citation>
    <scope>NUCLEOTIDE SEQUENCE</scope>
    <source>
        <strain evidence="2">78183</strain>
    </source>
</reference>
<dbReference type="AlphaFoldDB" id="A0A6N2LEN5"/>
<keyword evidence="1" id="KW-0732">Signal</keyword>
<gene>
    <name evidence="2" type="ORF">SVIM_LOCUS214433</name>
</gene>
<organism evidence="2">
    <name type="scientific">Salix viminalis</name>
    <name type="common">Common osier</name>
    <name type="synonym">Basket willow</name>
    <dbReference type="NCBI Taxonomy" id="40686"/>
    <lineage>
        <taxon>Eukaryota</taxon>
        <taxon>Viridiplantae</taxon>
        <taxon>Streptophyta</taxon>
        <taxon>Embryophyta</taxon>
        <taxon>Tracheophyta</taxon>
        <taxon>Spermatophyta</taxon>
        <taxon>Magnoliopsida</taxon>
        <taxon>eudicotyledons</taxon>
        <taxon>Gunneridae</taxon>
        <taxon>Pentapetalae</taxon>
        <taxon>rosids</taxon>
        <taxon>fabids</taxon>
        <taxon>Malpighiales</taxon>
        <taxon>Salicaceae</taxon>
        <taxon>Saliceae</taxon>
        <taxon>Salix</taxon>
    </lineage>
</organism>
<proteinExistence type="predicted"/>
<name>A0A6N2LEN5_SALVM</name>
<protein>
    <submittedName>
        <fullName evidence="2">Uncharacterized protein</fullName>
    </submittedName>
</protein>
<accession>A0A6N2LEN5</accession>
<dbReference type="EMBL" id="CAADRP010001447">
    <property type="protein sequence ID" value="VFU38995.1"/>
    <property type="molecule type" value="Genomic_DNA"/>
</dbReference>